<accession>A0A5K7SF36</accession>
<keyword evidence="2" id="KW-1185">Reference proteome</keyword>
<dbReference type="EMBL" id="AP018694">
    <property type="protein sequence ID" value="BBE20047.1"/>
    <property type="molecule type" value="Genomic_DNA"/>
</dbReference>
<dbReference type="Proteomes" id="UP001193389">
    <property type="component" value="Chromosome"/>
</dbReference>
<sequence length="46" mass="5287">MTVAGEQIRWDEVERELVNHGRWKATGRRQGAYPSITHAGSFVKFN</sequence>
<gene>
    <name evidence="1" type="ORF">AQPE_4238</name>
</gene>
<dbReference type="AlphaFoldDB" id="A0A5K7SF36"/>
<reference evidence="1" key="1">
    <citation type="journal article" date="2020" name="Int. J. Syst. Evol. Microbiol.">
        <title>Aquipluma nitroreducens gen. nov. sp. nov., a novel facultatively anaerobic bacterium isolated from a freshwater lake.</title>
        <authorList>
            <person name="Watanabe M."/>
            <person name="Kojima H."/>
            <person name="Fukui M."/>
        </authorList>
    </citation>
    <scope>NUCLEOTIDE SEQUENCE</scope>
    <source>
        <strain evidence="1">MeG22</strain>
    </source>
</reference>
<organism evidence="1 2">
    <name type="scientific">Aquipluma nitroreducens</name>
    <dbReference type="NCBI Taxonomy" id="2010828"/>
    <lineage>
        <taxon>Bacteria</taxon>
        <taxon>Pseudomonadati</taxon>
        <taxon>Bacteroidota</taxon>
        <taxon>Bacteroidia</taxon>
        <taxon>Marinilabiliales</taxon>
        <taxon>Prolixibacteraceae</taxon>
        <taxon>Aquipluma</taxon>
    </lineage>
</organism>
<evidence type="ECO:0000313" key="1">
    <source>
        <dbReference type="EMBL" id="BBE20047.1"/>
    </source>
</evidence>
<proteinExistence type="predicted"/>
<protein>
    <submittedName>
        <fullName evidence="1">Uncharacterized protein</fullName>
    </submittedName>
</protein>
<evidence type="ECO:0000313" key="2">
    <source>
        <dbReference type="Proteomes" id="UP001193389"/>
    </source>
</evidence>
<dbReference type="KEGG" id="anf:AQPE_4238"/>
<name>A0A5K7SF36_9BACT</name>